<gene>
    <name evidence="2" type="ORF">JH395_05060</name>
    <name evidence="1" type="ORF">LPJSA22_02227</name>
</gene>
<name>A0A1E3KTN5_LACPN</name>
<evidence type="ECO:0000313" key="3">
    <source>
        <dbReference type="Proteomes" id="UP000094892"/>
    </source>
</evidence>
<dbReference type="EMBL" id="MCOL01000001">
    <property type="protein sequence ID" value="ODO62222.1"/>
    <property type="molecule type" value="Genomic_DNA"/>
</dbReference>
<evidence type="ECO:0000313" key="2">
    <source>
        <dbReference type="EMBL" id="QQM61924.1"/>
    </source>
</evidence>
<reference evidence="1 3" key="1">
    <citation type="submission" date="2016-08" db="EMBL/GenBank/DDBJ databases">
        <title>Genome sequencing of Lactobacillus plantarum JSA22, isolated from fermented soybean paste.</title>
        <authorList>
            <person name="Choi H.S."/>
        </authorList>
    </citation>
    <scope>NUCLEOTIDE SEQUENCE [LARGE SCALE GENOMIC DNA]</scope>
    <source>
        <strain evidence="1 3">JSA22</strain>
    </source>
</reference>
<evidence type="ECO:0008006" key="5">
    <source>
        <dbReference type="Google" id="ProtNLM"/>
    </source>
</evidence>
<dbReference type="EMBL" id="CP066817">
    <property type="protein sequence ID" value="QQM61924.1"/>
    <property type="molecule type" value="Genomic_DNA"/>
</dbReference>
<evidence type="ECO:0000313" key="1">
    <source>
        <dbReference type="EMBL" id="ODO62222.1"/>
    </source>
</evidence>
<protein>
    <recommendedName>
        <fullName evidence="5">Prophage protein</fullName>
    </recommendedName>
</protein>
<dbReference type="RefSeq" id="WP_069302536.1">
    <property type="nucleotide sequence ID" value="NZ_BAAFRT010000007.1"/>
</dbReference>
<organism evidence="1 3">
    <name type="scientific">Lactiplantibacillus plantarum</name>
    <name type="common">Lactobacillus plantarum</name>
    <dbReference type="NCBI Taxonomy" id="1590"/>
    <lineage>
        <taxon>Bacteria</taxon>
        <taxon>Bacillati</taxon>
        <taxon>Bacillota</taxon>
        <taxon>Bacilli</taxon>
        <taxon>Lactobacillales</taxon>
        <taxon>Lactobacillaceae</taxon>
        <taxon>Lactiplantibacillus</taxon>
    </lineage>
</organism>
<sequence length="121" mass="13426">MVIINVKSVVYQALKAIPEIKQVSTTYPDNLTVFPIAVYNTAHKAYFRDANQQELQTEWTITIDLFLKEGSTTAITNNLMSSFGDMGFSSDVGDSNLAGVNRTVLRFTGVVDNTSHRVFES</sequence>
<reference evidence="2 4" key="2">
    <citation type="submission" date="2020-12" db="EMBL/GenBank/DDBJ databases">
        <title>Whole genome sequencing of Lactobacillus plantarum PC518.</title>
        <authorList>
            <person name="Guo Q."/>
        </authorList>
    </citation>
    <scope>NUCLEOTIDE SEQUENCE [LARGE SCALE GENOMIC DNA]</scope>
    <source>
        <strain evidence="2 4">PC518</strain>
    </source>
</reference>
<evidence type="ECO:0000313" key="4">
    <source>
        <dbReference type="Proteomes" id="UP000595466"/>
    </source>
</evidence>
<dbReference type="Proteomes" id="UP000595466">
    <property type="component" value="Chromosome"/>
</dbReference>
<dbReference type="PATRIC" id="fig|1590.306.peg.2231"/>
<proteinExistence type="predicted"/>
<dbReference type="AlphaFoldDB" id="A0A1E3KTN5"/>
<accession>A0A1E3KTN5</accession>
<dbReference type="Proteomes" id="UP000094892">
    <property type="component" value="Unassembled WGS sequence"/>
</dbReference>